<evidence type="ECO:0000259" key="1">
    <source>
        <dbReference type="PROSITE" id="PS51186"/>
    </source>
</evidence>
<name>A0A2K8P0B2_9MOLU</name>
<proteinExistence type="predicted"/>
<dbReference type="Pfam" id="PF13302">
    <property type="entry name" value="Acetyltransf_3"/>
    <property type="match status" value="1"/>
</dbReference>
<evidence type="ECO:0000313" key="2">
    <source>
        <dbReference type="EMBL" id="ATZ18441.1"/>
    </source>
</evidence>
<sequence length="170" mass="19427">MEIKLIKPLKIHTEQISKMIEDFKFIDNVENGISGSSKVLAYPNIADWIKFVNTEVPKNGMSPFKQYIAINENNDVVGFINLRLELNEYLFNFGGHIGYAISPQQRNKGYATEMLKQGLKKIKALGINDVLITCLENNQASEKVILNNGGVYENSLKENENIFKRFWIKL</sequence>
<organism evidence="2 3">
    <name type="scientific">Williamsoniiplasma somnilux</name>
    <dbReference type="NCBI Taxonomy" id="215578"/>
    <lineage>
        <taxon>Bacteria</taxon>
        <taxon>Bacillati</taxon>
        <taxon>Mycoplasmatota</taxon>
        <taxon>Mollicutes</taxon>
        <taxon>Entomoplasmatales</taxon>
        <taxon>Williamsoniiplasma</taxon>
    </lineage>
</organism>
<keyword evidence="3" id="KW-1185">Reference proteome</keyword>
<gene>
    <name evidence="2" type="ORF">ESOMN_v1c00550</name>
</gene>
<dbReference type="CDD" id="cd04301">
    <property type="entry name" value="NAT_SF"/>
    <property type="match status" value="1"/>
</dbReference>
<dbReference type="PROSITE" id="PS51186">
    <property type="entry name" value="GNAT"/>
    <property type="match status" value="1"/>
</dbReference>
<dbReference type="SUPFAM" id="SSF55729">
    <property type="entry name" value="Acyl-CoA N-acyltransferases (Nat)"/>
    <property type="match status" value="1"/>
</dbReference>
<protein>
    <submittedName>
        <fullName evidence="2">Acetyltransferase</fullName>
    </submittedName>
</protein>
<evidence type="ECO:0000313" key="3">
    <source>
        <dbReference type="Proteomes" id="UP000232230"/>
    </source>
</evidence>
<dbReference type="InterPro" id="IPR000182">
    <property type="entry name" value="GNAT_dom"/>
</dbReference>
<dbReference type="Gene3D" id="3.40.630.30">
    <property type="match status" value="1"/>
</dbReference>
<dbReference type="AlphaFoldDB" id="A0A2K8P0B2"/>
<dbReference type="PANTHER" id="PTHR39173:SF1">
    <property type="entry name" value="ACETYLTRANSFERASE"/>
    <property type="match status" value="1"/>
</dbReference>
<dbReference type="PANTHER" id="PTHR39173">
    <property type="entry name" value="ACETYLTRANSFERASE"/>
    <property type="match status" value="1"/>
</dbReference>
<reference evidence="2 3" key="1">
    <citation type="submission" date="2017-11" db="EMBL/GenBank/DDBJ databases">
        <title>Genome sequence of Entomoplasma somnilux PYAN-1 (ATCC 49194).</title>
        <authorList>
            <person name="Lo W.-S."/>
            <person name="Gasparich G.E."/>
            <person name="Kuo C.-H."/>
        </authorList>
    </citation>
    <scope>NUCLEOTIDE SEQUENCE [LARGE SCALE GENOMIC DNA]</scope>
    <source>
        <strain evidence="2 3">PYAN-1</strain>
    </source>
</reference>
<dbReference type="GO" id="GO:0016747">
    <property type="term" value="F:acyltransferase activity, transferring groups other than amino-acyl groups"/>
    <property type="evidence" value="ECO:0007669"/>
    <property type="project" value="InterPro"/>
</dbReference>
<dbReference type="InterPro" id="IPR016181">
    <property type="entry name" value="Acyl_CoA_acyltransferase"/>
</dbReference>
<dbReference type="EMBL" id="CP024965">
    <property type="protein sequence ID" value="ATZ18441.1"/>
    <property type="molecule type" value="Genomic_DNA"/>
</dbReference>
<feature type="domain" description="N-acetyltransferase" evidence="1">
    <location>
        <begin position="14"/>
        <end position="170"/>
    </location>
</feature>
<accession>A0A2K8P0B2</accession>
<dbReference type="Proteomes" id="UP000232230">
    <property type="component" value="Chromosome"/>
</dbReference>
<dbReference type="RefSeq" id="WP_024863677.1">
    <property type="nucleotide sequence ID" value="NZ_CP024965.1"/>
</dbReference>
<keyword evidence="2" id="KW-0808">Transferase</keyword>
<dbReference type="KEGG" id="esx:ESOMN_v1c00550"/>